<feature type="transmembrane region" description="Helical" evidence="5">
    <location>
        <begin position="305"/>
        <end position="324"/>
    </location>
</feature>
<keyword evidence="3 5" id="KW-1133">Transmembrane helix</keyword>
<feature type="domain" description="ABC-2 type transporter transmembrane" evidence="6">
    <location>
        <begin position="18"/>
        <end position="383"/>
    </location>
</feature>
<evidence type="ECO:0000256" key="3">
    <source>
        <dbReference type="ARBA" id="ARBA00022989"/>
    </source>
</evidence>
<evidence type="ECO:0000256" key="4">
    <source>
        <dbReference type="ARBA" id="ARBA00023136"/>
    </source>
</evidence>
<feature type="transmembrane region" description="Helical" evidence="5">
    <location>
        <begin position="364"/>
        <end position="385"/>
    </location>
</feature>
<evidence type="ECO:0000313" key="8">
    <source>
        <dbReference type="Proteomes" id="UP000016638"/>
    </source>
</evidence>
<reference evidence="7 8" key="1">
    <citation type="submission" date="2013-08" db="EMBL/GenBank/DDBJ databases">
        <authorList>
            <person name="Durkin A.S."/>
            <person name="Haft D.R."/>
            <person name="McCorrison J."/>
            <person name="Torralba M."/>
            <person name="Gillis M."/>
            <person name="Haft D.H."/>
            <person name="Methe B."/>
            <person name="Sutton G."/>
            <person name="Nelson K.E."/>
        </authorList>
    </citation>
    <scope>NUCLEOTIDE SEQUENCE [LARGE SCALE GENOMIC DNA]</scope>
    <source>
        <strain evidence="7 8">F0195</strain>
    </source>
</reference>
<sequence>MSSFKTCLRILWGHKVVLLVYIVLLSLLGLLMGLGSGHDDTTSYERAVPNVAVIDRDGSALSQALRAHVERGSNTETIADDPLAIQDAIAKGSVSYILVIPAGWGQGLMDAAAAGTSAPDLETYVSYQSAEGSLVDVETVSYAQGLYGSAATMGGDQEEVASLTDGAMEERTATSIARQDATPLSDAFELACKFSTYPMLAGISVCIAILMESLNAEAVLDRRLVAPTTARRRNGGLLAVCILLGVGVWAWIFGLDVLLFVRGELATSPAQVVLVGGSLAAYAFFSVASGFLLGQLRLSANAANAFANIAGMAMSFLGGAWVGLSLLPDALVTLAHFTPAYWCCEVVTSAVSMVDVSQQTVLPLVGQIGIVALFGCAVLTVALLVGRNRGRDELA</sequence>
<keyword evidence="2 5" id="KW-0812">Transmembrane</keyword>
<feature type="transmembrane region" description="Helical" evidence="5">
    <location>
        <begin position="235"/>
        <end position="252"/>
    </location>
</feature>
<keyword evidence="8" id="KW-1185">Reference proteome</keyword>
<organism evidence="7 8">
    <name type="scientific">Olsenella profusa F0195</name>
    <dbReference type="NCBI Taxonomy" id="1125712"/>
    <lineage>
        <taxon>Bacteria</taxon>
        <taxon>Bacillati</taxon>
        <taxon>Actinomycetota</taxon>
        <taxon>Coriobacteriia</taxon>
        <taxon>Coriobacteriales</taxon>
        <taxon>Atopobiaceae</taxon>
        <taxon>Olsenella</taxon>
    </lineage>
</organism>
<gene>
    <name evidence="7" type="ORF">HMPREF1316_1420</name>
</gene>
<dbReference type="EMBL" id="AWEZ01000017">
    <property type="protein sequence ID" value="ERL10047.1"/>
    <property type="molecule type" value="Genomic_DNA"/>
</dbReference>
<comment type="subcellular location">
    <subcellularLocation>
        <location evidence="1">Membrane</location>
        <topology evidence="1">Multi-pass membrane protein</topology>
    </subcellularLocation>
</comment>
<dbReference type="GO" id="GO:0140359">
    <property type="term" value="F:ABC-type transporter activity"/>
    <property type="evidence" value="ECO:0007669"/>
    <property type="project" value="InterPro"/>
</dbReference>
<evidence type="ECO:0000256" key="2">
    <source>
        <dbReference type="ARBA" id="ARBA00022692"/>
    </source>
</evidence>
<accession>U2V3W5</accession>
<evidence type="ECO:0000256" key="5">
    <source>
        <dbReference type="SAM" id="Phobius"/>
    </source>
</evidence>
<dbReference type="PATRIC" id="fig|1125712.3.peg.456"/>
<dbReference type="RefSeq" id="WP_021725340.1">
    <property type="nucleotide sequence ID" value="NZ_AWEZ01000017.1"/>
</dbReference>
<comment type="caution">
    <text evidence="7">The sequence shown here is derived from an EMBL/GenBank/DDBJ whole genome shotgun (WGS) entry which is preliminary data.</text>
</comment>
<keyword evidence="4 5" id="KW-0472">Membrane</keyword>
<dbReference type="AlphaFoldDB" id="U2V3W5"/>
<dbReference type="Gene3D" id="3.40.1710.10">
    <property type="entry name" value="abc type-2 transporter like domain"/>
    <property type="match status" value="1"/>
</dbReference>
<dbReference type="Pfam" id="PF12698">
    <property type="entry name" value="ABC2_membrane_3"/>
    <property type="match status" value="1"/>
</dbReference>
<name>U2V3W5_9ACTN</name>
<dbReference type="STRING" id="1125712.HMPREF1316_1420"/>
<proteinExistence type="predicted"/>
<feature type="transmembrane region" description="Helical" evidence="5">
    <location>
        <begin position="194"/>
        <end position="214"/>
    </location>
</feature>
<protein>
    <submittedName>
        <fullName evidence="7">ABC-2 family transporter protein</fullName>
    </submittedName>
</protein>
<feature type="transmembrane region" description="Helical" evidence="5">
    <location>
        <begin position="272"/>
        <end position="293"/>
    </location>
</feature>
<evidence type="ECO:0000313" key="7">
    <source>
        <dbReference type="EMBL" id="ERL10047.1"/>
    </source>
</evidence>
<dbReference type="GO" id="GO:0016020">
    <property type="term" value="C:membrane"/>
    <property type="evidence" value="ECO:0007669"/>
    <property type="project" value="UniProtKB-SubCell"/>
</dbReference>
<dbReference type="Proteomes" id="UP000016638">
    <property type="component" value="Unassembled WGS sequence"/>
</dbReference>
<dbReference type="OrthoDB" id="3190494at2"/>
<dbReference type="InterPro" id="IPR013525">
    <property type="entry name" value="ABC2_TM"/>
</dbReference>
<dbReference type="eggNOG" id="COG0842">
    <property type="taxonomic scope" value="Bacteria"/>
</dbReference>
<evidence type="ECO:0000256" key="1">
    <source>
        <dbReference type="ARBA" id="ARBA00004141"/>
    </source>
</evidence>
<evidence type="ECO:0000259" key="6">
    <source>
        <dbReference type="Pfam" id="PF12698"/>
    </source>
</evidence>